<protein>
    <submittedName>
        <fullName evidence="2">LANO_0G10176g1_1</fullName>
    </submittedName>
</protein>
<accession>A0A1G4KJ73</accession>
<name>A0A1G4KJ73_9SACH</name>
<dbReference type="EMBL" id="LT598453">
    <property type="protein sequence ID" value="SCV04433.1"/>
    <property type="molecule type" value="Genomic_DNA"/>
</dbReference>
<dbReference type="GO" id="GO:0005829">
    <property type="term" value="C:cytosol"/>
    <property type="evidence" value="ECO:0007669"/>
    <property type="project" value="TreeGrafter"/>
</dbReference>
<feature type="domain" description="Arrestin-like N-terminal" evidence="1">
    <location>
        <begin position="15"/>
        <end position="124"/>
    </location>
</feature>
<dbReference type="CDD" id="cd22952">
    <property type="entry name" value="ART10-like"/>
    <property type="match status" value="1"/>
</dbReference>
<dbReference type="PANTHER" id="PTHR11188:SF174">
    <property type="entry name" value="ARRESTIN-RELATED TRAFFICKING ADAPTER 10-RELATED"/>
    <property type="match status" value="1"/>
</dbReference>
<dbReference type="GO" id="GO:0031625">
    <property type="term" value="F:ubiquitin protein ligase binding"/>
    <property type="evidence" value="ECO:0007669"/>
    <property type="project" value="TreeGrafter"/>
</dbReference>
<dbReference type="Pfam" id="PF00339">
    <property type="entry name" value="Arrestin_N"/>
    <property type="match status" value="1"/>
</dbReference>
<evidence type="ECO:0000259" key="1">
    <source>
        <dbReference type="Pfam" id="PF00339"/>
    </source>
</evidence>
<dbReference type="InterPro" id="IPR014752">
    <property type="entry name" value="Arrestin-like_C"/>
</dbReference>
<proteinExistence type="predicted"/>
<dbReference type="GO" id="GO:0070086">
    <property type="term" value="P:ubiquitin-dependent endocytosis"/>
    <property type="evidence" value="ECO:0007669"/>
    <property type="project" value="TreeGrafter"/>
</dbReference>
<sequence length="430" mass="49250">MAPSITVVLNPPSNGEFYTLEDIVSGELILELDKPLSIREIVVELNGSSETLVRPGDHLQNGTKTSLQVPLEDSQSLHKLVVIQQSVFPPQNVKTAINGSKKPFKVERGTYTFPFEFRFPDAPQCILTHPENVKTYLKGRQGVRLPPSFNNALDTNKLSNLDAYFYSLGKIEYHVEATVLTGGEETWFKPFRNYPALKTTLEVIPSNLAQDELDDILENGANFPLKVFQSKFDVTFEDDDLRLWAEIRSNQLRSVYRLDYLFRRGCNKFDQVYVLMSSPLPKDSDLRVVSVDLNLIEYVTYLSGGRSNANLNSLRLARSATDYKVDLSKCSTTGDGFTECRIDLADINPLKKVRFNEEDYRHKGNRLYSFTSCNVRRLFKFQLFLRMSLNNVDNFQFEVLTNFTNIFCESVNVEDEPPAYMDEEQLPRYE</sequence>
<gene>
    <name evidence="2" type="ORF">LANO_0G10176G</name>
</gene>
<dbReference type="InterPro" id="IPR011021">
    <property type="entry name" value="Arrestin-like_N"/>
</dbReference>
<dbReference type="InterPro" id="IPR050357">
    <property type="entry name" value="Arrestin_domain-protein"/>
</dbReference>
<dbReference type="GO" id="GO:0030674">
    <property type="term" value="F:protein-macromolecule adaptor activity"/>
    <property type="evidence" value="ECO:0007669"/>
    <property type="project" value="TreeGrafter"/>
</dbReference>
<evidence type="ECO:0000313" key="3">
    <source>
        <dbReference type="Proteomes" id="UP000189911"/>
    </source>
</evidence>
<organism evidence="2 3">
    <name type="scientific">Lachancea nothofagi CBS 11611</name>
    <dbReference type="NCBI Taxonomy" id="1266666"/>
    <lineage>
        <taxon>Eukaryota</taxon>
        <taxon>Fungi</taxon>
        <taxon>Dikarya</taxon>
        <taxon>Ascomycota</taxon>
        <taxon>Saccharomycotina</taxon>
        <taxon>Saccharomycetes</taxon>
        <taxon>Saccharomycetales</taxon>
        <taxon>Saccharomycetaceae</taxon>
        <taxon>Lachancea</taxon>
    </lineage>
</organism>
<evidence type="ECO:0000313" key="2">
    <source>
        <dbReference type="EMBL" id="SCV04433.1"/>
    </source>
</evidence>
<dbReference type="OrthoDB" id="3365616at2759"/>
<dbReference type="Gene3D" id="2.60.40.640">
    <property type="match status" value="1"/>
</dbReference>
<dbReference type="Proteomes" id="UP000189911">
    <property type="component" value="Chromosome G"/>
</dbReference>
<dbReference type="PANTHER" id="PTHR11188">
    <property type="entry name" value="ARRESTIN DOMAIN CONTAINING PROTEIN"/>
    <property type="match status" value="1"/>
</dbReference>
<reference evidence="3" key="1">
    <citation type="submission" date="2016-03" db="EMBL/GenBank/DDBJ databases">
        <authorList>
            <person name="Devillers Hugo."/>
        </authorList>
    </citation>
    <scope>NUCLEOTIDE SEQUENCE [LARGE SCALE GENOMIC DNA]</scope>
</reference>
<keyword evidence="3" id="KW-1185">Reference proteome</keyword>
<dbReference type="AlphaFoldDB" id="A0A1G4KJ73"/>